<accession>A0A840D365</accession>
<dbReference type="Gene3D" id="3.40.30.10">
    <property type="entry name" value="Glutaredoxin"/>
    <property type="match status" value="1"/>
</dbReference>
<sequence>MLNLKLDTRPTVKIYDPVLCCPTGLCGVNIDPELMRIAVVIESLKKKGVVIERFNLRDHPQVYVENKVINAFLMEESAEVLPITTLNDKVVLTKQYPSNKQIAAWLHVSEEELTVRK</sequence>
<protein>
    <recommendedName>
        <fullName evidence="3">Arsenical resistance operon trans-acting repressor ArsD</fullName>
    </recommendedName>
</protein>
<dbReference type="Pfam" id="PF06953">
    <property type="entry name" value="ArsD"/>
    <property type="match status" value="1"/>
</dbReference>
<dbReference type="Proteomes" id="UP000560658">
    <property type="component" value="Unassembled WGS sequence"/>
</dbReference>
<dbReference type="EMBL" id="JACIER010000021">
    <property type="protein sequence ID" value="MBB4046046.1"/>
    <property type="molecule type" value="Genomic_DNA"/>
</dbReference>
<dbReference type="GO" id="GO:0046685">
    <property type="term" value="P:response to arsenic-containing substance"/>
    <property type="evidence" value="ECO:0007669"/>
    <property type="project" value="InterPro"/>
</dbReference>
<evidence type="ECO:0000313" key="1">
    <source>
        <dbReference type="EMBL" id="MBB4046046.1"/>
    </source>
</evidence>
<reference evidence="1" key="1">
    <citation type="submission" date="2020-08" db="EMBL/GenBank/DDBJ databases">
        <title>Genomic Encyclopedia of Type Strains, Phase IV (KMG-IV): sequencing the most valuable type-strain genomes for metagenomic binning, comparative biology and taxonomic classification.</title>
        <authorList>
            <person name="Goeker M."/>
        </authorList>
    </citation>
    <scope>NUCLEOTIDE SEQUENCE [LARGE SCALE GENOMIC DNA]</scope>
    <source>
        <strain evidence="1">DSM 105720</strain>
    </source>
</reference>
<dbReference type="GO" id="GO:0003677">
    <property type="term" value="F:DNA binding"/>
    <property type="evidence" value="ECO:0007669"/>
    <property type="project" value="InterPro"/>
</dbReference>
<gene>
    <name evidence="1" type="ORF">GGR06_003872</name>
</gene>
<organism evidence="1 2">
    <name type="scientific">Bacteroides reticulotermitis</name>
    <dbReference type="NCBI Taxonomy" id="1133319"/>
    <lineage>
        <taxon>Bacteria</taxon>
        <taxon>Pseudomonadati</taxon>
        <taxon>Bacteroidota</taxon>
        <taxon>Bacteroidia</taxon>
        <taxon>Bacteroidales</taxon>
        <taxon>Bacteroidaceae</taxon>
        <taxon>Bacteroides</taxon>
    </lineage>
</organism>
<proteinExistence type="predicted"/>
<evidence type="ECO:0008006" key="3">
    <source>
        <dbReference type="Google" id="ProtNLM"/>
    </source>
</evidence>
<dbReference type="RefSeq" id="WP_044164552.1">
    <property type="nucleotide sequence ID" value="NZ_JACIER010000021.1"/>
</dbReference>
<name>A0A840D365_9BACE</name>
<evidence type="ECO:0000313" key="2">
    <source>
        <dbReference type="Proteomes" id="UP000560658"/>
    </source>
</evidence>
<dbReference type="AlphaFoldDB" id="A0A840D365"/>
<dbReference type="NCBIfam" id="NF033727">
    <property type="entry name" value="chaperon_ArsD"/>
    <property type="match status" value="1"/>
</dbReference>
<dbReference type="GO" id="GO:0045892">
    <property type="term" value="P:negative regulation of DNA-templated transcription"/>
    <property type="evidence" value="ECO:0007669"/>
    <property type="project" value="InterPro"/>
</dbReference>
<keyword evidence="2" id="KW-1185">Reference proteome</keyword>
<dbReference type="InterPro" id="IPR010712">
    <property type="entry name" value="Arsenical-R_ArsD"/>
</dbReference>
<comment type="caution">
    <text evidence="1">The sequence shown here is derived from an EMBL/GenBank/DDBJ whole genome shotgun (WGS) entry which is preliminary data.</text>
</comment>